<dbReference type="GO" id="GO:0005506">
    <property type="term" value="F:iron ion binding"/>
    <property type="evidence" value="ECO:0007669"/>
    <property type="project" value="UniProtKB-UniRule"/>
</dbReference>
<comment type="function">
    <text evidence="1">Catalyzes the cleavage of beta-carotene at its central double bond (15,15') to yield two molecules of all-trans-retinal.</text>
</comment>
<comment type="catalytic activity">
    <reaction evidence="1">
        <text>all-trans-beta-carotene + O2 = 2 all-trans-retinal</text>
        <dbReference type="Rhea" id="RHEA:32887"/>
        <dbReference type="ChEBI" id="CHEBI:15379"/>
        <dbReference type="ChEBI" id="CHEBI:17579"/>
        <dbReference type="ChEBI" id="CHEBI:17898"/>
        <dbReference type="EC" id="1.13.11.63"/>
    </reaction>
</comment>
<protein>
    <recommendedName>
        <fullName evidence="1">Probable beta-carotene 15,15'-dioxygenase</fullName>
        <ecNumber evidence="1">1.13.11.63</ecNumber>
    </recommendedName>
</protein>
<reference evidence="2 3" key="1">
    <citation type="journal article" date="2011" name="J. Bacteriol.">
        <title>Genome sequence of strain IMCC3088, a proteorhodopsin-containing marine bacterium belonging to the OM60/NOR5 clade.</title>
        <authorList>
            <person name="Jang Y."/>
            <person name="Oh H.M."/>
            <person name="Kang I."/>
            <person name="Lee K."/>
            <person name="Yang S.J."/>
            <person name="Cho J.C."/>
        </authorList>
    </citation>
    <scope>NUCLEOTIDE SEQUENCE [LARGE SCALE GENOMIC DNA]</scope>
    <source>
        <strain evidence="2 3">IMCC3088</strain>
    </source>
</reference>
<organism evidence="2 3">
    <name type="scientific">Aequoribacter fuscus</name>
    <dbReference type="NCBI Taxonomy" id="2518989"/>
    <lineage>
        <taxon>Bacteria</taxon>
        <taxon>Pseudomonadati</taxon>
        <taxon>Pseudomonadota</taxon>
        <taxon>Gammaproteobacteria</taxon>
        <taxon>Cellvibrionales</taxon>
        <taxon>Halieaceae</taxon>
        <taxon>Aequoribacter</taxon>
    </lineage>
</organism>
<dbReference type="STRING" id="2518989.IMCC3088_2602"/>
<evidence type="ECO:0000256" key="1">
    <source>
        <dbReference type="HAMAP-Rule" id="MF_02093"/>
    </source>
</evidence>
<dbReference type="GO" id="GO:0005886">
    <property type="term" value="C:plasma membrane"/>
    <property type="evidence" value="ECO:0007669"/>
    <property type="project" value="UniProtKB-SubCell"/>
</dbReference>
<dbReference type="Pfam" id="PF15461">
    <property type="entry name" value="BCD"/>
    <property type="match status" value="1"/>
</dbReference>
<comment type="cofactor">
    <cofactor evidence="1">
        <name>Fe(2+)</name>
        <dbReference type="ChEBI" id="CHEBI:29033"/>
    </cofactor>
</comment>
<feature type="binding site" evidence="1">
    <location>
        <position position="184"/>
    </location>
    <ligand>
        <name>Fe cation</name>
        <dbReference type="ChEBI" id="CHEBI:24875"/>
    </ligand>
</feature>
<dbReference type="GO" id="GO:0003834">
    <property type="term" value="F:beta-carotene 15,15'-dioxygenase activity"/>
    <property type="evidence" value="ECO:0007669"/>
    <property type="project" value="UniProtKB-EC"/>
</dbReference>
<dbReference type="EC" id="1.13.11.63" evidence="1"/>
<dbReference type="GO" id="GO:0010436">
    <property type="term" value="F:carotenoid dioxygenase activity"/>
    <property type="evidence" value="ECO:0007669"/>
    <property type="project" value="UniProtKB-UniRule"/>
</dbReference>
<keyword evidence="3" id="KW-1185">Reference proteome</keyword>
<name>F3L4K1_9GAMM</name>
<feature type="transmembrane region" description="Helical" evidence="1">
    <location>
        <begin position="205"/>
        <end position="225"/>
    </location>
</feature>
<feature type="transmembrane region" description="Helical" evidence="1">
    <location>
        <begin position="128"/>
        <end position="149"/>
    </location>
</feature>
<feature type="transmembrane region" description="Helical" evidence="1">
    <location>
        <begin position="237"/>
        <end position="257"/>
    </location>
</feature>
<keyword evidence="1" id="KW-0479">Metal-binding</keyword>
<proteinExistence type="inferred from homology"/>
<keyword evidence="1" id="KW-1003">Cell membrane</keyword>
<keyword evidence="1" id="KW-1133">Transmembrane helix</keyword>
<dbReference type="NCBIfam" id="TIGR03753">
    <property type="entry name" value="blh_monoox"/>
    <property type="match status" value="1"/>
</dbReference>
<comment type="subcellular location">
    <subcellularLocation>
        <location evidence="1">Cell membrane</location>
        <topology evidence="1">Multi-pass membrane protein</topology>
    </subcellularLocation>
</comment>
<dbReference type="RefSeq" id="WP_009576758.1">
    <property type="nucleotide sequence ID" value="NZ_AEIG01000085.1"/>
</dbReference>
<gene>
    <name evidence="2" type="ORF">IMCC3088_2602</name>
</gene>
<keyword evidence="1" id="KW-0472">Membrane</keyword>
<dbReference type="AlphaFoldDB" id="F3L4K1"/>
<feature type="binding site" evidence="1">
    <location>
        <position position="22"/>
    </location>
    <ligand>
        <name>Fe cation</name>
        <dbReference type="ChEBI" id="CHEBI:24875"/>
    </ligand>
</feature>
<evidence type="ECO:0000313" key="3">
    <source>
        <dbReference type="Proteomes" id="UP000005615"/>
    </source>
</evidence>
<dbReference type="HAMAP" id="MF_02093">
    <property type="entry name" value="Beta_carotene_diox"/>
    <property type="match status" value="1"/>
</dbReference>
<accession>F3L4K1</accession>
<sequence>MDHSLFTVVTPILLMALFGVPHGALDAALIKMTIAPNRQVFTFVIYSAIALICIMVWYALPTVAMVLFLALSCWHFGKSDVVDQKLSHPQLHIIARGGIWTLFLPLIHWPSTEPIFAQLRTDTELIKIGLTVILPLWALGFCALIYVALAARKVKSLAAPVLALALVPLLPPLWSLGLYFCFWHARRHTQQTVAQLSNRANARRLARGITALTLGIALMVFTIMPAEISLDTAMVRIFFVGIFALTVPHMILIDYYLPRTYSFGTHL</sequence>
<dbReference type="OrthoDB" id="8779153at2"/>
<keyword evidence="1" id="KW-0408">Iron</keyword>
<keyword evidence="1" id="KW-0560">Oxidoreductase</keyword>
<comment type="similarity">
    <text evidence="1">Belongs to the Brp/Blh beta-carotene diooxygenase family.</text>
</comment>
<feature type="binding site" evidence="1">
    <location>
        <position position="188"/>
    </location>
    <ligand>
        <name>Fe cation</name>
        <dbReference type="ChEBI" id="CHEBI:24875"/>
    </ligand>
</feature>
<comment type="caution">
    <text evidence="1">Lacks conserved residue(s) required for the propagation of feature annotation.</text>
</comment>
<keyword evidence="1" id="KW-0223">Dioxygenase</keyword>
<dbReference type="GO" id="GO:0016121">
    <property type="term" value="P:carotene catabolic process"/>
    <property type="evidence" value="ECO:0007669"/>
    <property type="project" value="UniProtKB-UniRule"/>
</dbReference>
<evidence type="ECO:0000313" key="2">
    <source>
        <dbReference type="EMBL" id="EGG28740.1"/>
    </source>
</evidence>
<feature type="transmembrane region" description="Helical" evidence="1">
    <location>
        <begin position="161"/>
        <end position="185"/>
    </location>
</feature>
<dbReference type="Proteomes" id="UP000005615">
    <property type="component" value="Unassembled WGS sequence"/>
</dbReference>
<feature type="binding site" evidence="1">
    <location>
        <position position="75"/>
    </location>
    <ligand>
        <name>Fe cation</name>
        <dbReference type="ChEBI" id="CHEBI:24875"/>
    </ligand>
</feature>
<dbReference type="InterPro" id="IPR022270">
    <property type="entry name" value="Blh_diox"/>
</dbReference>
<feature type="transmembrane region" description="Helical" evidence="1">
    <location>
        <begin position="43"/>
        <end position="71"/>
    </location>
</feature>
<keyword evidence="1 2" id="KW-0812">Transmembrane</keyword>
<dbReference type="EMBL" id="AEIG01000085">
    <property type="protein sequence ID" value="EGG28740.1"/>
    <property type="molecule type" value="Genomic_DNA"/>
</dbReference>
<comment type="caution">
    <text evidence="2">The sequence shown here is derived from an EMBL/GenBank/DDBJ whole genome shotgun (WGS) entry which is preliminary data.</text>
</comment>